<dbReference type="PATRIC" id="fig|37916.4.peg.950"/>
<gene>
    <name evidence="2" type="ORF">MCHLDSM_01074</name>
</gene>
<dbReference type="RefSeq" id="WP_082168705.1">
    <property type="nucleotide sequence ID" value="NZ_JYNL01000009.1"/>
</dbReference>
<proteinExistence type="predicted"/>
<name>A0A0J6ZCL8_9MYCO</name>
<feature type="compositionally biased region" description="Basic and acidic residues" evidence="1">
    <location>
        <begin position="70"/>
        <end position="79"/>
    </location>
</feature>
<organism evidence="2 3">
    <name type="scientific">Mycolicibacterium chlorophenolicum</name>
    <dbReference type="NCBI Taxonomy" id="37916"/>
    <lineage>
        <taxon>Bacteria</taxon>
        <taxon>Bacillati</taxon>
        <taxon>Actinomycetota</taxon>
        <taxon>Actinomycetes</taxon>
        <taxon>Mycobacteriales</taxon>
        <taxon>Mycobacteriaceae</taxon>
        <taxon>Mycolicibacterium</taxon>
    </lineage>
</organism>
<accession>A0A0J6ZCL8</accession>
<dbReference type="Proteomes" id="UP000036513">
    <property type="component" value="Unassembled WGS sequence"/>
</dbReference>
<evidence type="ECO:0000313" key="2">
    <source>
        <dbReference type="EMBL" id="KMO82451.1"/>
    </source>
</evidence>
<keyword evidence="3" id="KW-1185">Reference proteome</keyword>
<evidence type="ECO:0000313" key="3">
    <source>
        <dbReference type="Proteomes" id="UP000036513"/>
    </source>
</evidence>
<dbReference type="AlphaFoldDB" id="A0A0J6ZCL8"/>
<dbReference type="EMBL" id="JYNL01000009">
    <property type="protein sequence ID" value="KMO82451.1"/>
    <property type="molecule type" value="Genomic_DNA"/>
</dbReference>
<reference evidence="2 3" key="1">
    <citation type="journal article" date="2015" name="Genome Biol. Evol.">
        <title>Characterization of Three Mycobacterium spp. with Potential Use in Bioremediation by Genome Sequencing and Comparative Genomics.</title>
        <authorList>
            <person name="Das S."/>
            <person name="Pettersson B.M."/>
            <person name="Behra P.R."/>
            <person name="Ramesh M."/>
            <person name="Dasgupta S."/>
            <person name="Bhattacharya A."/>
            <person name="Kirsebom L.A."/>
        </authorList>
    </citation>
    <scope>NUCLEOTIDE SEQUENCE [LARGE SCALE GENOMIC DNA]</scope>
    <source>
        <strain evidence="2 3">DSM 43826</strain>
    </source>
</reference>
<feature type="region of interest" description="Disordered" evidence="1">
    <location>
        <begin position="57"/>
        <end position="79"/>
    </location>
</feature>
<comment type="caution">
    <text evidence="2">The sequence shown here is derived from an EMBL/GenBank/DDBJ whole genome shotgun (WGS) entry which is preliminary data.</text>
</comment>
<evidence type="ECO:0000256" key="1">
    <source>
        <dbReference type="SAM" id="MobiDB-lite"/>
    </source>
</evidence>
<dbReference type="STRING" id="37916.MCHLDSM_01074"/>
<protein>
    <submittedName>
        <fullName evidence="2">Uncharacterized protein</fullName>
    </submittedName>
</protein>
<sequence length="79" mass="8787">MSGSQHKDPAMTVRVPSGLKADARHTLAGRGLELRAFIVACLTALRTHPEQVLAVVDPYWPDPKPRGRPRRDERSDPPH</sequence>